<evidence type="ECO:0000256" key="2">
    <source>
        <dbReference type="ARBA" id="ARBA00022723"/>
    </source>
</evidence>
<keyword evidence="4 6" id="KW-0862">Zinc</keyword>
<evidence type="ECO:0000256" key="7">
    <source>
        <dbReference type="SAM" id="Phobius"/>
    </source>
</evidence>
<organism evidence="9 10">
    <name type="scientific">Anatilimnocola aggregata</name>
    <dbReference type="NCBI Taxonomy" id="2528021"/>
    <lineage>
        <taxon>Bacteria</taxon>
        <taxon>Pseudomonadati</taxon>
        <taxon>Planctomycetota</taxon>
        <taxon>Planctomycetia</taxon>
        <taxon>Pirellulales</taxon>
        <taxon>Pirellulaceae</taxon>
        <taxon>Anatilimnocola</taxon>
    </lineage>
</organism>
<name>A0A517YJG9_9BACT</name>
<dbReference type="InterPro" id="IPR051156">
    <property type="entry name" value="Mito/Outer_Membr_Metalloprot"/>
</dbReference>
<evidence type="ECO:0000256" key="6">
    <source>
        <dbReference type="RuleBase" id="RU003983"/>
    </source>
</evidence>
<keyword evidence="7" id="KW-0812">Transmembrane</keyword>
<proteinExistence type="inferred from homology"/>
<evidence type="ECO:0000313" key="9">
    <source>
        <dbReference type="EMBL" id="QDU30370.1"/>
    </source>
</evidence>
<dbReference type="OrthoDB" id="9810445at2"/>
<sequence>MSAGYNDGGMQRRRPFAIKLAPILIGLVAVGWMALRGCQQGPFGRQQIVAMNAQEEKALGLQAFEETLSDARVIRMGMEVAEVKDVAQRLVAATQNPAFLASTQQAAQQMDWAVEVVDSKEVNAFCLPGGKMVVYTGILPVAETEAGLATVLGHEIAHALAHHGAERMAKSKMAEILLNSANSSLSEMDPAQRETILKTLNAGAKYGILKYSRDHESEADHMGLLLMAAAGFDPQESIHFWERMQQATAGGQRPAEFASTHPSHETRISDLREWMPEAMKLYQARK</sequence>
<evidence type="ECO:0000256" key="1">
    <source>
        <dbReference type="ARBA" id="ARBA00022670"/>
    </source>
</evidence>
<dbReference type="GO" id="GO:0051603">
    <property type="term" value="P:proteolysis involved in protein catabolic process"/>
    <property type="evidence" value="ECO:0007669"/>
    <property type="project" value="TreeGrafter"/>
</dbReference>
<dbReference type="PANTHER" id="PTHR22726:SF1">
    <property type="entry name" value="METALLOENDOPEPTIDASE OMA1, MITOCHONDRIAL"/>
    <property type="match status" value="1"/>
</dbReference>
<keyword evidence="5 6" id="KW-0482">Metalloprotease</keyword>
<feature type="transmembrane region" description="Helical" evidence="7">
    <location>
        <begin position="16"/>
        <end position="35"/>
    </location>
</feature>
<dbReference type="AlphaFoldDB" id="A0A517YJG9"/>
<dbReference type="Gene3D" id="3.30.2010.10">
    <property type="entry name" value="Metalloproteases ('zincins'), catalytic domain"/>
    <property type="match status" value="1"/>
</dbReference>
<comment type="cofactor">
    <cofactor evidence="6">
        <name>Zn(2+)</name>
        <dbReference type="ChEBI" id="CHEBI:29105"/>
    </cofactor>
    <text evidence="6">Binds 1 zinc ion per subunit.</text>
</comment>
<dbReference type="GO" id="GO:0046872">
    <property type="term" value="F:metal ion binding"/>
    <property type="evidence" value="ECO:0007669"/>
    <property type="project" value="UniProtKB-KW"/>
</dbReference>
<dbReference type="KEGG" id="aagg:ETAA8_54980"/>
<evidence type="ECO:0000256" key="3">
    <source>
        <dbReference type="ARBA" id="ARBA00022801"/>
    </source>
</evidence>
<protein>
    <submittedName>
        <fullName evidence="9">TPR repeat-containing protein YfgC</fullName>
    </submittedName>
</protein>
<dbReference type="Proteomes" id="UP000315017">
    <property type="component" value="Chromosome"/>
</dbReference>
<dbReference type="PANTHER" id="PTHR22726">
    <property type="entry name" value="METALLOENDOPEPTIDASE OMA1"/>
    <property type="match status" value="1"/>
</dbReference>
<dbReference type="GO" id="GO:0004222">
    <property type="term" value="F:metalloendopeptidase activity"/>
    <property type="evidence" value="ECO:0007669"/>
    <property type="project" value="InterPro"/>
</dbReference>
<keyword evidence="7" id="KW-1133">Transmembrane helix</keyword>
<dbReference type="EMBL" id="CP036274">
    <property type="protein sequence ID" value="QDU30370.1"/>
    <property type="molecule type" value="Genomic_DNA"/>
</dbReference>
<evidence type="ECO:0000256" key="4">
    <source>
        <dbReference type="ARBA" id="ARBA00022833"/>
    </source>
</evidence>
<evidence type="ECO:0000313" key="10">
    <source>
        <dbReference type="Proteomes" id="UP000315017"/>
    </source>
</evidence>
<evidence type="ECO:0000256" key="5">
    <source>
        <dbReference type="ARBA" id="ARBA00023049"/>
    </source>
</evidence>
<keyword evidence="3 6" id="KW-0378">Hydrolase</keyword>
<dbReference type="InterPro" id="IPR001915">
    <property type="entry name" value="Peptidase_M48"/>
</dbReference>
<reference evidence="9 10" key="1">
    <citation type="submission" date="2019-02" db="EMBL/GenBank/DDBJ databases">
        <title>Deep-cultivation of Planctomycetes and their phenomic and genomic characterization uncovers novel biology.</title>
        <authorList>
            <person name="Wiegand S."/>
            <person name="Jogler M."/>
            <person name="Boedeker C."/>
            <person name="Pinto D."/>
            <person name="Vollmers J."/>
            <person name="Rivas-Marin E."/>
            <person name="Kohn T."/>
            <person name="Peeters S.H."/>
            <person name="Heuer A."/>
            <person name="Rast P."/>
            <person name="Oberbeckmann S."/>
            <person name="Bunk B."/>
            <person name="Jeske O."/>
            <person name="Meyerdierks A."/>
            <person name="Storesund J.E."/>
            <person name="Kallscheuer N."/>
            <person name="Luecker S."/>
            <person name="Lage O.M."/>
            <person name="Pohl T."/>
            <person name="Merkel B.J."/>
            <person name="Hornburger P."/>
            <person name="Mueller R.-W."/>
            <person name="Bruemmer F."/>
            <person name="Labrenz M."/>
            <person name="Spormann A.M."/>
            <person name="Op den Camp H."/>
            <person name="Overmann J."/>
            <person name="Amann R."/>
            <person name="Jetten M.S.M."/>
            <person name="Mascher T."/>
            <person name="Medema M.H."/>
            <person name="Devos D.P."/>
            <person name="Kaster A.-K."/>
            <person name="Ovreas L."/>
            <person name="Rohde M."/>
            <person name="Galperin M.Y."/>
            <person name="Jogler C."/>
        </authorList>
    </citation>
    <scope>NUCLEOTIDE SEQUENCE [LARGE SCALE GENOMIC DNA]</scope>
    <source>
        <strain evidence="9 10">ETA_A8</strain>
    </source>
</reference>
<gene>
    <name evidence="9" type="primary">yfgC_2</name>
    <name evidence="9" type="ORF">ETAA8_54980</name>
</gene>
<comment type="similarity">
    <text evidence="6">Belongs to the peptidase M48 family.</text>
</comment>
<dbReference type="CDD" id="cd07331">
    <property type="entry name" value="M48C_Oma1_like"/>
    <property type="match status" value="1"/>
</dbReference>
<feature type="domain" description="Peptidase M48" evidence="8">
    <location>
        <begin position="102"/>
        <end position="274"/>
    </location>
</feature>
<evidence type="ECO:0000259" key="8">
    <source>
        <dbReference type="Pfam" id="PF01435"/>
    </source>
</evidence>
<keyword evidence="2" id="KW-0479">Metal-binding</keyword>
<keyword evidence="7" id="KW-0472">Membrane</keyword>
<dbReference type="GO" id="GO:0016020">
    <property type="term" value="C:membrane"/>
    <property type="evidence" value="ECO:0007669"/>
    <property type="project" value="TreeGrafter"/>
</dbReference>
<dbReference type="Pfam" id="PF01435">
    <property type="entry name" value="Peptidase_M48"/>
    <property type="match status" value="1"/>
</dbReference>
<accession>A0A517YJG9</accession>
<keyword evidence="10" id="KW-1185">Reference proteome</keyword>
<dbReference type="RefSeq" id="WP_145095707.1">
    <property type="nucleotide sequence ID" value="NZ_CP036274.1"/>
</dbReference>
<keyword evidence="1 6" id="KW-0645">Protease</keyword>